<evidence type="ECO:0000313" key="4">
    <source>
        <dbReference type="EMBL" id="GGS10356.1"/>
    </source>
</evidence>
<dbReference type="Gene3D" id="3.30.9.40">
    <property type="match status" value="1"/>
</dbReference>
<dbReference type="Gene3D" id="2.30.110.10">
    <property type="entry name" value="Electron Transport, Fmn-binding Protein, Chain A"/>
    <property type="match status" value="1"/>
</dbReference>
<protein>
    <recommendedName>
        <fullName evidence="3">Flavin reductase like domain-containing protein</fullName>
    </recommendedName>
</protein>
<dbReference type="PANTHER" id="PTHR30466">
    <property type="entry name" value="FLAVIN REDUCTASE"/>
    <property type="match status" value="1"/>
</dbReference>
<proteinExistence type="inferred from homology"/>
<evidence type="ECO:0000256" key="2">
    <source>
        <dbReference type="ARBA" id="ARBA00023002"/>
    </source>
</evidence>
<dbReference type="InterPro" id="IPR036188">
    <property type="entry name" value="FAD/NAD-bd_sf"/>
</dbReference>
<reference evidence="4" key="1">
    <citation type="journal article" date="2014" name="Int. J. Syst. Evol. Microbiol.">
        <title>Complete genome sequence of Corynebacterium casei LMG S-19264T (=DSM 44701T), isolated from a smear-ripened cheese.</title>
        <authorList>
            <consortium name="US DOE Joint Genome Institute (JGI-PGF)"/>
            <person name="Walter F."/>
            <person name="Albersmeier A."/>
            <person name="Kalinowski J."/>
            <person name="Ruckert C."/>
        </authorList>
    </citation>
    <scope>NUCLEOTIDE SEQUENCE</scope>
    <source>
        <strain evidence="4">JCM 4386</strain>
    </source>
</reference>
<evidence type="ECO:0000313" key="5">
    <source>
        <dbReference type="Proteomes" id="UP000606194"/>
    </source>
</evidence>
<dbReference type="InterPro" id="IPR012349">
    <property type="entry name" value="Split_barrel_FMN-bd"/>
</dbReference>
<comment type="similarity">
    <text evidence="1">Belongs to the non-flavoprotein flavin reductase family.</text>
</comment>
<dbReference type="GO" id="GO:0010181">
    <property type="term" value="F:FMN binding"/>
    <property type="evidence" value="ECO:0007669"/>
    <property type="project" value="InterPro"/>
</dbReference>
<gene>
    <name evidence="4" type="ORF">GCM10010269_56860</name>
</gene>
<comment type="caution">
    <text evidence="4">The sequence shown here is derived from an EMBL/GenBank/DDBJ whole genome shotgun (WGS) entry which is preliminary data.</text>
</comment>
<reference evidence="4" key="2">
    <citation type="submission" date="2020-09" db="EMBL/GenBank/DDBJ databases">
        <authorList>
            <person name="Sun Q."/>
            <person name="Ohkuma M."/>
        </authorList>
    </citation>
    <scope>NUCLEOTIDE SEQUENCE</scope>
    <source>
        <strain evidence="4">JCM 4386</strain>
    </source>
</reference>
<dbReference type="PANTHER" id="PTHR30466:SF11">
    <property type="entry name" value="FLAVIN-DEPENDENT MONOOXYGENASE, REDUCTASE SUBUNIT HSAB"/>
    <property type="match status" value="1"/>
</dbReference>
<dbReference type="Pfam" id="PF17885">
    <property type="entry name" value="Smoa_sbd"/>
    <property type="match status" value="1"/>
</dbReference>
<dbReference type="SUPFAM" id="SSF51905">
    <property type="entry name" value="FAD/NAD(P)-binding domain"/>
    <property type="match status" value="1"/>
</dbReference>
<evidence type="ECO:0000256" key="1">
    <source>
        <dbReference type="ARBA" id="ARBA00008898"/>
    </source>
</evidence>
<keyword evidence="5" id="KW-1185">Reference proteome</keyword>
<dbReference type="Pfam" id="PF03807">
    <property type="entry name" value="F420_oxidored"/>
    <property type="match status" value="1"/>
</dbReference>
<dbReference type="RefSeq" id="WP_190152172.1">
    <property type="nucleotide sequence ID" value="NZ_BMTL01000026.1"/>
</dbReference>
<dbReference type="AlphaFoldDB" id="A0A918L6E7"/>
<accession>A0A918L6E7</accession>
<feature type="domain" description="Flavin reductase like" evidence="3">
    <location>
        <begin position="421"/>
        <end position="564"/>
    </location>
</feature>
<organism evidence="4 5">
    <name type="scientific">Streptomyces humidus</name>
    <dbReference type="NCBI Taxonomy" id="52259"/>
    <lineage>
        <taxon>Bacteria</taxon>
        <taxon>Bacillati</taxon>
        <taxon>Actinomycetota</taxon>
        <taxon>Actinomycetes</taxon>
        <taxon>Kitasatosporales</taxon>
        <taxon>Streptomycetaceae</taxon>
        <taxon>Streptomyces</taxon>
    </lineage>
</organism>
<dbReference type="InterPro" id="IPR002563">
    <property type="entry name" value="Flavin_Rdtase-like_dom"/>
</dbReference>
<dbReference type="SUPFAM" id="SSF50475">
    <property type="entry name" value="FMN-binding split barrel"/>
    <property type="match status" value="1"/>
</dbReference>
<dbReference type="InterPro" id="IPR041654">
    <property type="entry name" value="StyA_sbd"/>
</dbReference>
<dbReference type="EMBL" id="BMTL01000026">
    <property type="protein sequence ID" value="GGS10356.1"/>
    <property type="molecule type" value="Genomic_DNA"/>
</dbReference>
<name>A0A918L6E7_9ACTN</name>
<dbReference type="Proteomes" id="UP000606194">
    <property type="component" value="Unassembled WGS sequence"/>
</dbReference>
<keyword evidence="2" id="KW-0560">Oxidoreductase</keyword>
<dbReference type="InterPro" id="IPR050268">
    <property type="entry name" value="NADH-dep_flavin_reductase"/>
</dbReference>
<dbReference type="InterPro" id="IPR028939">
    <property type="entry name" value="P5C_Rdtase_cat_N"/>
</dbReference>
<dbReference type="Gene3D" id="3.50.50.60">
    <property type="entry name" value="FAD/NAD(P)-binding domain"/>
    <property type="match status" value="2"/>
</dbReference>
<dbReference type="GO" id="GO:0042602">
    <property type="term" value="F:riboflavin reductase (NADPH) activity"/>
    <property type="evidence" value="ECO:0007669"/>
    <property type="project" value="TreeGrafter"/>
</dbReference>
<dbReference type="SMART" id="SM00903">
    <property type="entry name" value="Flavin_Reduct"/>
    <property type="match status" value="1"/>
</dbReference>
<sequence length="571" mass="61819">MRTIAIIGAGQSGAQLALGLLDRGYDVTLVTDRGPDEIRRGQVMSSQCMFDTALRTERALGLDAWQEQCPQISGISLSLAGDGDSIGWTAALDGPARSVDQRVKCAAWLERYEDADGKLVVRAATVTDLEEYARSHDLVVVATGKGELGRIFQRDTERSPYDRPQRALALTYVTGALPRPGDAVVDLRIVPGVGEYFTFPAFTVSGPCEIMVFEGVPGGPMDCWDDVRTPDEHLARSLDLLQRFFPDEYERCRSAVLTDDGGVLRGRLTPTVRKPVAQLPSGRQVLGMADAVVLCDPITGQGSNNAAQAAEHYLDNIVRHGSGEFTAAWMQRTFDGYWRGWAQWAVAWTNSLLAGVQPHQLRLLTEAAELPAVAAALANGFDDPRTLYPWWSEPAETDRLLAEKRAQSDSAFDVRDLRRALGQYATGVTVVTARAADGRKVGMTANSFTSVSLDPPLVLWCPGKNQPSTPDFTSATHFAVNILAADQHHLSRQFATPADDKFAGAPTGEGVGGTPLLEGAVARFQCRTLQCLDAGDHLVMLGEVERYDAPGGDPLVFHSGSYRLAAKHPDV</sequence>
<dbReference type="Pfam" id="PF01613">
    <property type="entry name" value="Flavin_Reduct"/>
    <property type="match status" value="1"/>
</dbReference>
<evidence type="ECO:0000259" key="3">
    <source>
        <dbReference type="SMART" id="SM00903"/>
    </source>
</evidence>